<feature type="transmembrane region" description="Helical" evidence="1">
    <location>
        <begin position="243"/>
        <end position="261"/>
    </location>
</feature>
<dbReference type="EMBL" id="CM001167">
    <property type="protein sequence ID" value="EGJ70533.1"/>
    <property type="molecule type" value="Genomic_DNA"/>
</dbReference>
<feature type="transmembrane region" description="Helical" evidence="1">
    <location>
        <begin position="268"/>
        <end position="287"/>
    </location>
</feature>
<dbReference type="InterPro" id="IPR026841">
    <property type="entry name" value="Aur1/Ipt1"/>
</dbReference>
<proteinExistence type="predicted"/>
<dbReference type="Proteomes" id="UP000018439">
    <property type="component" value="Chromosome"/>
</dbReference>
<keyword evidence="4" id="KW-1185">Reference proteome</keyword>
<name>F3ZQF5_9BACE</name>
<dbReference type="STRING" id="679937.Bcop_0314"/>
<dbReference type="SUPFAM" id="SSF48317">
    <property type="entry name" value="Acid phosphatase/Vanadium-dependent haloperoxidase"/>
    <property type="match status" value="1"/>
</dbReference>
<dbReference type="InterPro" id="IPR036938">
    <property type="entry name" value="PAP2/HPO_sf"/>
</dbReference>
<reference evidence="3 4" key="1">
    <citation type="journal article" date="2011" name="Stand. Genomic Sci.">
        <title>Non-contiguous finished genome sequence of Bacteroides coprosuis type strain (PC139).</title>
        <authorList>
            <person name="Land M."/>
            <person name="Held B."/>
            <person name="Gronow S."/>
            <person name="Abt B."/>
            <person name="Lucas S."/>
            <person name="Del Rio T.G."/>
            <person name="Nolan M."/>
            <person name="Tice H."/>
            <person name="Cheng J.F."/>
            <person name="Pitluck S."/>
            <person name="Liolios K."/>
            <person name="Pagani I."/>
            <person name="Ivanova N."/>
            <person name="Mavromatis K."/>
            <person name="Mikhailova N."/>
            <person name="Pati A."/>
            <person name="Tapia R."/>
            <person name="Han C."/>
            <person name="Goodwin L."/>
            <person name="Chen A."/>
            <person name="Palaniappan K."/>
            <person name="Hauser L."/>
            <person name="Brambilla E.M."/>
            <person name="Rohde M."/>
            <person name="Goker M."/>
            <person name="Detter J.C."/>
            <person name="Woyke T."/>
            <person name="Bristow J."/>
            <person name="Eisen J.A."/>
            <person name="Markowitz V."/>
            <person name="Hugenholtz P."/>
            <person name="Kyrpides N.C."/>
            <person name="Klenk H.P."/>
            <person name="Lapidus A."/>
        </authorList>
    </citation>
    <scope>NUCLEOTIDE SEQUENCE</scope>
    <source>
        <strain evidence="3 4">DSM 18011</strain>
    </source>
</reference>
<keyword evidence="1" id="KW-0812">Transmembrane</keyword>
<feature type="transmembrane region" description="Helical" evidence="1">
    <location>
        <begin position="50"/>
        <end position="67"/>
    </location>
</feature>
<evidence type="ECO:0000256" key="1">
    <source>
        <dbReference type="SAM" id="Phobius"/>
    </source>
</evidence>
<dbReference type="OrthoDB" id="1454668at2"/>
<sequence length="329" mass="37735">MDLELTKAIGVKRNLFSVEKISLAYSLITGIMILILFPRMDHPIQMLLERFAIVGITLGLSLLGAWWPNKLMVLVRVGFQMGLLSYWYPDTYEFNRLFQNLDHVFATIEQSLFGFQPALEFSVQYPKLWISEAFNMGYFSYYPMIALVTLAYFFQRYEEFSKVAFILVGSFFLYYFLYIFIPVAGPQFYFPAIGLDNVHAGVFPSIGDFFNYSQTLHVGPYTEKGLFCQLVETSQQVGERPTAAFPSSHVGISTILMILAWRVNKSIFGFMFPFYLLLCGATVYIQAHYAIDVLAGFVSAFIIYGVVLYGYNSFFKQNDFSLKCYTISK</sequence>
<feature type="transmembrane region" description="Helical" evidence="1">
    <location>
        <begin position="293"/>
        <end position="311"/>
    </location>
</feature>
<dbReference type="eggNOG" id="COG0671">
    <property type="taxonomic scope" value="Bacteria"/>
</dbReference>
<evidence type="ECO:0000313" key="3">
    <source>
        <dbReference type="EMBL" id="EGJ70533.1"/>
    </source>
</evidence>
<dbReference type="Pfam" id="PF14378">
    <property type="entry name" value="PAP2_3"/>
    <property type="match status" value="1"/>
</dbReference>
<evidence type="ECO:0000259" key="2">
    <source>
        <dbReference type="Pfam" id="PF14378"/>
    </source>
</evidence>
<gene>
    <name evidence="3" type="ORF">Bcop_0314</name>
</gene>
<dbReference type="HOGENOM" id="CLU_062218_0_0_10"/>
<keyword evidence="1" id="KW-0472">Membrane</keyword>
<dbReference type="GO" id="GO:0016020">
    <property type="term" value="C:membrane"/>
    <property type="evidence" value="ECO:0007669"/>
    <property type="project" value="UniProtKB-SubCell"/>
</dbReference>
<dbReference type="AlphaFoldDB" id="F3ZQF5"/>
<accession>F3ZQF5</accession>
<dbReference type="Gene3D" id="1.20.144.10">
    <property type="entry name" value="Phosphatidic acid phosphatase type 2/haloperoxidase"/>
    <property type="match status" value="1"/>
</dbReference>
<keyword evidence="1" id="KW-1133">Transmembrane helix</keyword>
<feature type="transmembrane region" description="Helical" evidence="1">
    <location>
        <begin position="20"/>
        <end position="38"/>
    </location>
</feature>
<protein>
    <submittedName>
        <fullName evidence="3">Phosphoesterase PA-phosphatase related protein</fullName>
    </submittedName>
</protein>
<feature type="domain" description="Inositolphosphotransferase Aur1/Ipt1" evidence="2">
    <location>
        <begin position="113"/>
        <end position="305"/>
    </location>
</feature>
<feature type="transmembrane region" description="Helical" evidence="1">
    <location>
        <begin position="163"/>
        <end position="181"/>
    </location>
</feature>
<evidence type="ECO:0000313" key="4">
    <source>
        <dbReference type="Proteomes" id="UP000018439"/>
    </source>
</evidence>
<feature type="transmembrane region" description="Helical" evidence="1">
    <location>
        <begin position="136"/>
        <end position="154"/>
    </location>
</feature>
<organism evidence="3 4">
    <name type="scientific">Bacteroides coprosuis DSM 18011</name>
    <dbReference type="NCBI Taxonomy" id="679937"/>
    <lineage>
        <taxon>Bacteria</taxon>
        <taxon>Pseudomonadati</taxon>
        <taxon>Bacteroidota</taxon>
        <taxon>Bacteroidia</taxon>
        <taxon>Bacteroidales</taxon>
        <taxon>Bacteroidaceae</taxon>
        <taxon>Bacteroides</taxon>
    </lineage>
</organism>